<dbReference type="EMBL" id="PNHC01000014">
    <property type="protein sequence ID" value="PMC67847.1"/>
    <property type="molecule type" value="Genomic_DNA"/>
</dbReference>
<dbReference type="Gene3D" id="3.40.190.290">
    <property type="match status" value="1"/>
</dbReference>
<dbReference type="CDD" id="cd05466">
    <property type="entry name" value="PBP2_LTTR_substrate"/>
    <property type="match status" value="1"/>
</dbReference>
<keyword evidence="2" id="KW-0805">Transcription regulation</keyword>
<comment type="similarity">
    <text evidence="1">Belongs to the LysR transcriptional regulatory family.</text>
</comment>
<dbReference type="PANTHER" id="PTHR30126">
    <property type="entry name" value="HTH-TYPE TRANSCRIPTIONAL REGULATOR"/>
    <property type="match status" value="1"/>
</dbReference>
<accession>A0A2N6TEV8</accession>
<dbReference type="Pfam" id="PF03466">
    <property type="entry name" value="LysR_substrate"/>
    <property type="match status" value="1"/>
</dbReference>
<dbReference type="InterPro" id="IPR005119">
    <property type="entry name" value="LysR_subst-bd"/>
</dbReference>
<gene>
    <name evidence="6" type="ORF">CJ209_11455</name>
</gene>
<dbReference type="InterPro" id="IPR000847">
    <property type="entry name" value="LysR_HTH_N"/>
</dbReference>
<dbReference type="InterPro" id="IPR036390">
    <property type="entry name" value="WH_DNA-bd_sf"/>
</dbReference>
<sequence>MNLISLYYFTELAKELHVTNTSQRLYISQQNLTQHIQRLEQHYGVLLFVRKPKLALTYAGEQLLIAANKILAEETELINRLSNISKTGAGRLRVGIPSYRANICLPYILPGFYGKWPNIKIQIVDKSSDKTEQMLFDNELDLFIGIKYKDDPRLNTFTLLNDRIYVAASDELLKKYYKEDFDKLKEKVNTGIDIKEIDKLPFLLQKGTSRLRNTIDSCFKNSNIQPNIFLEASTTELLFSLFSFNYGAIFCTQMRLNNLKSLNPNVNAFPIKVNNEFIKHRLILAYHKEYEPPQYMLDFIDITKKAFKEVIQ</sequence>
<dbReference type="GO" id="GO:0003677">
    <property type="term" value="F:DNA binding"/>
    <property type="evidence" value="ECO:0007669"/>
    <property type="project" value="UniProtKB-KW"/>
</dbReference>
<dbReference type="PRINTS" id="PR00039">
    <property type="entry name" value="HTHLYSR"/>
</dbReference>
<dbReference type="Pfam" id="PF00126">
    <property type="entry name" value="HTH_1"/>
    <property type="match status" value="1"/>
</dbReference>
<dbReference type="PANTHER" id="PTHR30126:SF96">
    <property type="entry name" value="TRANSCRIPTIONAL REGULATORY PROTEIN, LYSR FAMILY"/>
    <property type="match status" value="1"/>
</dbReference>
<feature type="domain" description="HTH lysR-type" evidence="5">
    <location>
        <begin position="1"/>
        <end position="57"/>
    </location>
</feature>
<keyword evidence="3" id="KW-0238">DNA-binding</keyword>
<dbReference type="Proteomes" id="UP000235733">
    <property type="component" value="Unassembled WGS sequence"/>
</dbReference>
<evidence type="ECO:0000313" key="7">
    <source>
        <dbReference type="Proteomes" id="UP000235733"/>
    </source>
</evidence>
<reference evidence="6 7" key="1">
    <citation type="submission" date="2017-09" db="EMBL/GenBank/DDBJ databases">
        <title>Bacterial strain isolated from the female urinary microbiota.</title>
        <authorList>
            <person name="Thomas-White K."/>
            <person name="Kumar N."/>
            <person name="Forster S."/>
            <person name="Putonti C."/>
            <person name="Lawley T."/>
            <person name="Wolfe A.J."/>
        </authorList>
    </citation>
    <scope>NUCLEOTIDE SEQUENCE [LARGE SCALE GENOMIC DNA]</scope>
    <source>
        <strain evidence="6 7">UMB0249</strain>
    </source>
</reference>
<comment type="caution">
    <text evidence="6">The sequence shown here is derived from an EMBL/GenBank/DDBJ whole genome shotgun (WGS) entry which is preliminary data.</text>
</comment>
<evidence type="ECO:0000256" key="2">
    <source>
        <dbReference type="ARBA" id="ARBA00023015"/>
    </source>
</evidence>
<organism evidence="6 7">
    <name type="scientific">Fusobacterium nucleatum</name>
    <dbReference type="NCBI Taxonomy" id="851"/>
    <lineage>
        <taxon>Bacteria</taxon>
        <taxon>Fusobacteriati</taxon>
        <taxon>Fusobacteriota</taxon>
        <taxon>Fusobacteriia</taxon>
        <taxon>Fusobacteriales</taxon>
        <taxon>Fusobacteriaceae</taxon>
        <taxon>Fusobacterium</taxon>
    </lineage>
</organism>
<dbReference type="GO" id="GO:0003700">
    <property type="term" value="F:DNA-binding transcription factor activity"/>
    <property type="evidence" value="ECO:0007669"/>
    <property type="project" value="InterPro"/>
</dbReference>
<evidence type="ECO:0000256" key="1">
    <source>
        <dbReference type="ARBA" id="ARBA00009437"/>
    </source>
</evidence>
<protein>
    <submittedName>
        <fullName evidence="6">LysR family transcriptional regulator</fullName>
    </submittedName>
</protein>
<proteinExistence type="inferred from homology"/>
<evidence type="ECO:0000256" key="4">
    <source>
        <dbReference type="ARBA" id="ARBA00023163"/>
    </source>
</evidence>
<evidence type="ECO:0000259" key="5">
    <source>
        <dbReference type="PROSITE" id="PS50931"/>
    </source>
</evidence>
<dbReference type="AlphaFoldDB" id="A0A2N6TEV8"/>
<evidence type="ECO:0000313" key="6">
    <source>
        <dbReference type="EMBL" id="PMC67847.1"/>
    </source>
</evidence>
<dbReference type="InterPro" id="IPR036388">
    <property type="entry name" value="WH-like_DNA-bd_sf"/>
</dbReference>
<dbReference type="SUPFAM" id="SSF46785">
    <property type="entry name" value="Winged helix' DNA-binding domain"/>
    <property type="match status" value="1"/>
</dbReference>
<evidence type="ECO:0000256" key="3">
    <source>
        <dbReference type="ARBA" id="ARBA00023125"/>
    </source>
</evidence>
<name>A0A2N6TEV8_FUSNU</name>
<dbReference type="Gene3D" id="1.10.10.10">
    <property type="entry name" value="Winged helix-like DNA-binding domain superfamily/Winged helix DNA-binding domain"/>
    <property type="match status" value="1"/>
</dbReference>
<dbReference type="PROSITE" id="PS50931">
    <property type="entry name" value="HTH_LYSR"/>
    <property type="match status" value="1"/>
</dbReference>
<dbReference type="SUPFAM" id="SSF53850">
    <property type="entry name" value="Periplasmic binding protein-like II"/>
    <property type="match status" value="1"/>
</dbReference>
<dbReference type="RefSeq" id="WP_158393643.1">
    <property type="nucleotide sequence ID" value="NZ_PNHC01000014.1"/>
</dbReference>
<keyword evidence="4" id="KW-0804">Transcription</keyword>